<keyword evidence="3" id="KW-1185">Reference proteome</keyword>
<reference evidence="2" key="1">
    <citation type="journal article" date="2023" name="Science">
        <title>Genome structures resolve the early diversification of teleost fishes.</title>
        <authorList>
            <person name="Parey E."/>
            <person name="Louis A."/>
            <person name="Montfort J."/>
            <person name="Bouchez O."/>
            <person name="Roques C."/>
            <person name="Iampietro C."/>
            <person name="Lluch J."/>
            <person name="Castinel A."/>
            <person name="Donnadieu C."/>
            <person name="Desvignes T."/>
            <person name="Floi Bucao C."/>
            <person name="Jouanno E."/>
            <person name="Wen M."/>
            <person name="Mejri S."/>
            <person name="Dirks R."/>
            <person name="Jansen H."/>
            <person name="Henkel C."/>
            <person name="Chen W.J."/>
            <person name="Zahm M."/>
            <person name="Cabau C."/>
            <person name="Klopp C."/>
            <person name="Thompson A.W."/>
            <person name="Robinson-Rechavi M."/>
            <person name="Braasch I."/>
            <person name="Lecointre G."/>
            <person name="Bobe J."/>
            <person name="Postlethwait J.H."/>
            <person name="Berthelot C."/>
            <person name="Roest Crollius H."/>
            <person name="Guiguen Y."/>
        </authorList>
    </citation>
    <scope>NUCLEOTIDE SEQUENCE</scope>
    <source>
        <strain evidence="2">NC1722</strain>
    </source>
</reference>
<evidence type="ECO:0000256" key="1">
    <source>
        <dbReference type="SAM" id="MobiDB-lite"/>
    </source>
</evidence>
<proteinExistence type="predicted"/>
<accession>A0AAD7RJ97</accession>
<dbReference type="AlphaFoldDB" id="A0AAD7RJ97"/>
<name>A0AAD7RJ97_9TELE</name>
<dbReference type="EMBL" id="JAINUG010000255">
    <property type="protein sequence ID" value="KAJ8385224.1"/>
    <property type="molecule type" value="Genomic_DNA"/>
</dbReference>
<sequence>MVCRRTQPPFPPAAARLRMQQTTTASATEIQIKPLKGRTGGDGGEMEAGDGGGDPDRRKLGHLSACAASPSGGRRDERTWDSGGSRERGEGEAERRDEMAAQLLRSPLPPVGSRGSLSSCFYKQTLAPPSPDTALTAIPDLHL</sequence>
<organism evidence="2 3">
    <name type="scientific">Aldrovandia affinis</name>
    <dbReference type="NCBI Taxonomy" id="143900"/>
    <lineage>
        <taxon>Eukaryota</taxon>
        <taxon>Metazoa</taxon>
        <taxon>Chordata</taxon>
        <taxon>Craniata</taxon>
        <taxon>Vertebrata</taxon>
        <taxon>Euteleostomi</taxon>
        <taxon>Actinopterygii</taxon>
        <taxon>Neopterygii</taxon>
        <taxon>Teleostei</taxon>
        <taxon>Notacanthiformes</taxon>
        <taxon>Halosauridae</taxon>
        <taxon>Aldrovandia</taxon>
    </lineage>
</organism>
<gene>
    <name evidence="2" type="ORF">AAFF_G00191010</name>
</gene>
<feature type="compositionally biased region" description="Basic and acidic residues" evidence="1">
    <location>
        <begin position="73"/>
        <end position="98"/>
    </location>
</feature>
<feature type="compositionally biased region" description="Polar residues" evidence="1">
    <location>
        <begin position="19"/>
        <end position="29"/>
    </location>
</feature>
<protein>
    <submittedName>
        <fullName evidence="2">Uncharacterized protein</fullName>
    </submittedName>
</protein>
<comment type="caution">
    <text evidence="2">The sequence shown here is derived from an EMBL/GenBank/DDBJ whole genome shotgun (WGS) entry which is preliminary data.</text>
</comment>
<dbReference type="Proteomes" id="UP001221898">
    <property type="component" value="Unassembled WGS sequence"/>
</dbReference>
<feature type="region of interest" description="Disordered" evidence="1">
    <location>
        <begin position="1"/>
        <end position="98"/>
    </location>
</feature>
<evidence type="ECO:0000313" key="3">
    <source>
        <dbReference type="Proteomes" id="UP001221898"/>
    </source>
</evidence>
<evidence type="ECO:0000313" key="2">
    <source>
        <dbReference type="EMBL" id="KAJ8385224.1"/>
    </source>
</evidence>